<protein>
    <submittedName>
        <fullName evidence="4">Efflux RND transporter periplasmic adaptor subunit</fullName>
    </submittedName>
</protein>
<feature type="domain" description="Multidrug resistance protein MdtA-like alpha-helical hairpin" evidence="2">
    <location>
        <begin position="101"/>
        <end position="163"/>
    </location>
</feature>
<dbReference type="GO" id="GO:1990281">
    <property type="term" value="C:efflux pump complex"/>
    <property type="evidence" value="ECO:0007669"/>
    <property type="project" value="TreeGrafter"/>
</dbReference>
<feature type="domain" description="Multidrug resistance protein MdtA-like barrel-sandwich hybrid" evidence="3">
    <location>
        <begin position="66"/>
        <end position="187"/>
    </location>
</feature>
<dbReference type="PANTHER" id="PTHR30469:SF20">
    <property type="entry name" value="EFFLUX RND TRANSPORTER PERIPLASMIC ADAPTOR SUBUNIT"/>
    <property type="match status" value="1"/>
</dbReference>
<evidence type="ECO:0000313" key="4">
    <source>
        <dbReference type="EMBL" id="WGK81783.1"/>
    </source>
</evidence>
<evidence type="ECO:0000256" key="1">
    <source>
        <dbReference type="ARBA" id="ARBA00009477"/>
    </source>
</evidence>
<name>A0AAX3U2W1_9VIBR</name>
<dbReference type="Gene3D" id="2.40.420.20">
    <property type="match status" value="1"/>
</dbReference>
<dbReference type="Gene3D" id="2.40.50.100">
    <property type="match status" value="1"/>
</dbReference>
<dbReference type="InterPro" id="IPR058625">
    <property type="entry name" value="MdtA-like_BSH"/>
</dbReference>
<accession>A0AAX3U2W1</accession>
<dbReference type="InterPro" id="IPR058624">
    <property type="entry name" value="MdtA-like_HH"/>
</dbReference>
<dbReference type="Gene3D" id="1.10.287.470">
    <property type="entry name" value="Helix hairpin bin"/>
    <property type="match status" value="1"/>
</dbReference>
<dbReference type="InterPro" id="IPR006143">
    <property type="entry name" value="RND_pump_MFP"/>
</dbReference>
<sequence length="368" mass="40185">MKNTLETPKKQLIAVLIAISLAGCEVEANLQEAPVLQPRPIKMVTIGDESYQQVQLFPATISANQEVAISSQVPGKLKTFAVKPGDVVNQGDVLAVIDDRDYKNQLAMREADHQLAKVQFNRISNLFDKKLISQAEYDTAAAQLKASNAALLLAQGQVQDTKIVAPFTGQVASTSVENYQYVQPQQTLLFLQDIDDVNVVIQLPASTLNRLQRKQLNLNYKPTLILNGGEYSFPVSYKQHSTQASIGTQSFEVVFSMENPPEMTLYAGMGATLSIDFNQLVTQSSSQTYFKVPVNAVGVDDKTGQHQIWLYDQASNTVSSRMVDVGEISGDSIFISGDIEATDIIAAAGLTSLKDGMLVKPIVRERGL</sequence>
<dbReference type="PANTHER" id="PTHR30469">
    <property type="entry name" value="MULTIDRUG RESISTANCE PROTEIN MDTA"/>
    <property type="match status" value="1"/>
</dbReference>
<reference evidence="4" key="1">
    <citation type="submission" date="2022-02" db="EMBL/GenBank/DDBJ databases">
        <title>Emergence and expansion in Europe of a Vibrio aestuarianus clonal complex pathogenic for oysters.</title>
        <authorList>
            <person name="Mesnil A."/>
            <person name="Travers M.-A."/>
        </authorList>
    </citation>
    <scope>NUCLEOTIDE SEQUENCE</scope>
    <source>
        <strain evidence="4">U29</strain>
    </source>
</reference>
<comment type="similarity">
    <text evidence="1">Belongs to the membrane fusion protein (MFP) (TC 8.A.1) family.</text>
</comment>
<dbReference type="GO" id="GO:0015562">
    <property type="term" value="F:efflux transmembrane transporter activity"/>
    <property type="evidence" value="ECO:0007669"/>
    <property type="project" value="TreeGrafter"/>
</dbReference>
<dbReference type="AlphaFoldDB" id="A0AAX3U2W1"/>
<gene>
    <name evidence="4" type="ORF">PYE51_00560</name>
</gene>
<dbReference type="Proteomes" id="UP001239257">
    <property type="component" value="Chromosome 1"/>
</dbReference>
<dbReference type="RefSeq" id="WP_274680215.1">
    <property type="nucleotide sequence ID" value="NZ_CP118709.1"/>
</dbReference>
<evidence type="ECO:0000259" key="2">
    <source>
        <dbReference type="Pfam" id="PF25876"/>
    </source>
</evidence>
<dbReference type="NCBIfam" id="TIGR01730">
    <property type="entry name" value="RND_mfp"/>
    <property type="match status" value="1"/>
</dbReference>
<dbReference type="SUPFAM" id="SSF111369">
    <property type="entry name" value="HlyD-like secretion proteins"/>
    <property type="match status" value="1"/>
</dbReference>
<dbReference type="Pfam" id="PF25917">
    <property type="entry name" value="BSH_RND"/>
    <property type="match status" value="1"/>
</dbReference>
<dbReference type="Gene3D" id="2.40.30.170">
    <property type="match status" value="1"/>
</dbReference>
<proteinExistence type="inferred from homology"/>
<organism evidence="4 5">
    <name type="scientific">Vibrio aestuarianus</name>
    <dbReference type="NCBI Taxonomy" id="28171"/>
    <lineage>
        <taxon>Bacteria</taxon>
        <taxon>Pseudomonadati</taxon>
        <taxon>Pseudomonadota</taxon>
        <taxon>Gammaproteobacteria</taxon>
        <taxon>Vibrionales</taxon>
        <taxon>Vibrionaceae</taxon>
        <taxon>Vibrio</taxon>
    </lineage>
</organism>
<dbReference type="Pfam" id="PF25876">
    <property type="entry name" value="HH_MFP_RND"/>
    <property type="match status" value="1"/>
</dbReference>
<dbReference type="EMBL" id="CP118709">
    <property type="protein sequence ID" value="WGK81783.1"/>
    <property type="molecule type" value="Genomic_DNA"/>
</dbReference>
<evidence type="ECO:0000259" key="3">
    <source>
        <dbReference type="Pfam" id="PF25917"/>
    </source>
</evidence>
<evidence type="ECO:0000313" key="5">
    <source>
        <dbReference type="Proteomes" id="UP001239257"/>
    </source>
</evidence>
<dbReference type="PROSITE" id="PS51257">
    <property type="entry name" value="PROKAR_LIPOPROTEIN"/>
    <property type="match status" value="1"/>
</dbReference>